<keyword evidence="4 7" id="KW-0720">Serine protease</keyword>
<dbReference type="PROSITE" id="PS51695">
    <property type="entry name" value="SEDOLISIN"/>
    <property type="match status" value="1"/>
</dbReference>
<evidence type="ECO:0000256" key="7">
    <source>
        <dbReference type="PROSITE-ProRule" id="PRU01032"/>
    </source>
</evidence>
<evidence type="ECO:0000256" key="5">
    <source>
        <dbReference type="ARBA" id="ARBA00022837"/>
    </source>
</evidence>
<protein>
    <recommendedName>
        <fullName evidence="9">Peptidase S53 domain-containing protein</fullName>
    </recommendedName>
</protein>
<comment type="cofactor">
    <cofactor evidence="7">
        <name>Ca(2+)</name>
        <dbReference type="ChEBI" id="CHEBI:29108"/>
    </cofactor>
    <text evidence="7">Binds 1 Ca(2+) ion per subunit.</text>
</comment>
<keyword evidence="5 7" id="KW-0106">Calcium</keyword>
<dbReference type="PANTHER" id="PTHR14218">
    <property type="entry name" value="PROTEASE S8 TRIPEPTIDYL PEPTIDASE I CLN2"/>
    <property type="match status" value="1"/>
</dbReference>
<keyword evidence="3 7" id="KW-0378">Hydrolase</keyword>
<keyword evidence="2 7" id="KW-0479">Metal-binding</keyword>
<evidence type="ECO:0000256" key="3">
    <source>
        <dbReference type="ARBA" id="ARBA00022801"/>
    </source>
</evidence>
<dbReference type="SUPFAM" id="SSF54897">
    <property type="entry name" value="Protease propeptides/inhibitors"/>
    <property type="match status" value="1"/>
</dbReference>
<keyword evidence="11" id="KW-1185">Reference proteome</keyword>
<dbReference type="SUPFAM" id="SSF52743">
    <property type="entry name" value="Subtilisin-like"/>
    <property type="match status" value="1"/>
</dbReference>
<dbReference type="EMBL" id="JBGBPQ010000007">
    <property type="protein sequence ID" value="KAL1521607.1"/>
    <property type="molecule type" value="Genomic_DNA"/>
</dbReference>
<dbReference type="InterPro" id="IPR036852">
    <property type="entry name" value="Peptidase_S8/S53_dom_sf"/>
</dbReference>
<keyword evidence="1 7" id="KW-0645">Protease</keyword>
<evidence type="ECO:0000256" key="4">
    <source>
        <dbReference type="ARBA" id="ARBA00022825"/>
    </source>
</evidence>
<feature type="binding site" evidence="7">
    <location>
        <position position="506"/>
    </location>
    <ligand>
        <name>Ca(2+)</name>
        <dbReference type="ChEBI" id="CHEBI:29108"/>
    </ligand>
</feature>
<keyword evidence="8" id="KW-0732">Signal</keyword>
<dbReference type="Pfam" id="PF00082">
    <property type="entry name" value="Peptidase_S8"/>
    <property type="match status" value="1"/>
</dbReference>
<name>A0AB34JK48_PRYPA</name>
<sequence>MALSLGTALGALSLAWVEGAGSALPTRVLPNETVTFTLVLSRKRPSALADAVAAVSSPASPRFRQYLSDDELAALLEPSGLREVEEWLARDAPSAAIARRAHGSGQVLEVRARAAEVSRLLGVSLARFGRLVRSAAQPAAPPPLPRRVATHVSAVLGIYHLPPPTPTRPTLRTASECDFKGDVVDPDVLARQYGWTGAKASGRVSQGVAAFEDAEFMPSDVAAFEAAYHLPNVTFSVKGPNDGGYFGEASLDTQYIAASGAGVPSWFLSQEAFDLATWCEMVLTVRPLPTVWSISWGGGESEYPVAEQRAADDCFARAALKGVTVLAASGDDGTGSHGGWFGCKAFDPTYPASCPHVTSVGATYLTSGSETGWSYSGGGYSAVWPRPAWQDAAVAAYEARATMPPSSLYNSSGRVTPDVAALGTCYRVFSGGAASGTLSGTSAATPTFAGMVSRVNDILVSGGKPTVGFINPILYRGGTSVGTDIVEGNNKKRACKAGFEATAGFDAVSGLGTPTWDRLFELLKG</sequence>
<dbReference type="Gene3D" id="3.40.50.200">
    <property type="entry name" value="Peptidase S8/S53 domain"/>
    <property type="match status" value="1"/>
</dbReference>
<feature type="binding site" evidence="7">
    <location>
        <position position="484"/>
    </location>
    <ligand>
        <name>Ca(2+)</name>
        <dbReference type="ChEBI" id="CHEBI:29108"/>
    </ligand>
</feature>
<feature type="signal peptide" evidence="8">
    <location>
        <begin position="1"/>
        <end position="23"/>
    </location>
</feature>
<evidence type="ECO:0000256" key="2">
    <source>
        <dbReference type="ARBA" id="ARBA00022723"/>
    </source>
</evidence>
<evidence type="ECO:0000313" key="10">
    <source>
        <dbReference type="EMBL" id="KAL1521607.1"/>
    </source>
</evidence>
<dbReference type="SMART" id="SM00944">
    <property type="entry name" value="Pro-kuma_activ"/>
    <property type="match status" value="1"/>
</dbReference>
<accession>A0AB34JK48</accession>
<feature type="active site" description="Charge relay system" evidence="7">
    <location>
        <position position="252"/>
    </location>
</feature>
<dbReference type="PROSITE" id="PS00138">
    <property type="entry name" value="SUBTILASE_SER"/>
    <property type="match status" value="1"/>
</dbReference>
<dbReference type="InterPro" id="IPR000209">
    <property type="entry name" value="Peptidase_S8/S53_dom"/>
</dbReference>
<dbReference type="AlphaFoldDB" id="A0AB34JK48"/>
<feature type="domain" description="Peptidase S53" evidence="9">
    <location>
        <begin position="183"/>
        <end position="525"/>
    </location>
</feature>
<evidence type="ECO:0000259" key="9">
    <source>
        <dbReference type="PROSITE" id="PS51695"/>
    </source>
</evidence>
<organism evidence="10 11">
    <name type="scientific">Prymnesium parvum</name>
    <name type="common">Toxic golden alga</name>
    <dbReference type="NCBI Taxonomy" id="97485"/>
    <lineage>
        <taxon>Eukaryota</taxon>
        <taxon>Haptista</taxon>
        <taxon>Haptophyta</taxon>
        <taxon>Prymnesiophyceae</taxon>
        <taxon>Prymnesiales</taxon>
        <taxon>Prymnesiaceae</taxon>
        <taxon>Prymnesium</taxon>
    </lineage>
</organism>
<reference evidence="10 11" key="1">
    <citation type="journal article" date="2024" name="Science">
        <title>Giant polyketide synthase enzymes in the biosynthesis of giant marine polyether toxins.</title>
        <authorList>
            <person name="Fallon T.R."/>
            <person name="Shende V.V."/>
            <person name="Wierzbicki I.H."/>
            <person name="Pendleton A.L."/>
            <person name="Watervoot N.F."/>
            <person name="Auber R.P."/>
            <person name="Gonzalez D.J."/>
            <person name="Wisecaver J.H."/>
            <person name="Moore B.S."/>
        </authorList>
    </citation>
    <scope>NUCLEOTIDE SEQUENCE [LARGE SCALE GENOMIC DNA]</scope>
    <source>
        <strain evidence="10 11">12B1</strain>
    </source>
</reference>
<feature type="active site" description="Charge relay system" evidence="7">
    <location>
        <position position="442"/>
    </location>
</feature>
<feature type="chain" id="PRO_5044253399" description="Peptidase S53 domain-containing protein" evidence="8">
    <location>
        <begin position="24"/>
        <end position="525"/>
    </location>
</feature>
<evidence type="ECO:0000256" key="1">
    <source>
        <dbReference type="ARBA" id="ARBA00022670"/>
    </source>
</evidence>
<proteinExistence type="predicted"/>
<dbReference type="GO" id="GO:0046872">
    <property type="term" value="F:metal ion binding"/>
    <property type="evidence" value="ECO:0007669"/>
    <property type="project" value="UniProtKB-UniRule"/>
</dbReference>
<dbReference type="GO" id="GO:0008240">
    <property type="term" value="F:tripeptidyl-peptidase activity"/>
    <property type="evidence" value="ECO:0007669"/>
    <property type="project" value="TreeGrafter"/>
</dbReference>
<dbReference type="GO" id="GO:0006508">
    <property type="term" value="P:proteolysis"/>
    <property type="evidence" value="ECO:0007669"/>
    <property type="project" value="UniProtKB-KW"/>
</dbReference>
<evidence type="ECO:0000256" key="8">
    <source>
        <dbReference type="SAM" id="SignalP"/>
    </source>
</evidence>
<feature type="binding site" evidence="7">
    <location>
        <position position="485"/>
    </location>
    <ligand>
        <name>Ca(2+)</name>
        <dbReference type="ChEBI" id="CHEBI:29108"/>
    </ligand>
</feature>
<feature type="binding site" evidence="7">
    <location>
        <position position="504"/>
    </location>
    <ligand>
        <name>Ca(2+)</name>
        <dbReference type="ChEBI" id="CHEBI:29108"/>
    </ligand>
</feature>
<gene>
    <name evidence="10" type="ORF">AB1Y20_021266</name>
</gene>
<dbReference type="InterPro" id="IPR050819">
    <property type="entry name" value="Tripeptidyl-peptidase_I"/>
</dbReference>
<dbReference type="CDD" id="cd11377">
    <property type="entry name" value="Pro-peptidase_S53"/>
    <property type="match status" value="1"/>
</dbReference>
<comment type="caution">
    <text evidence="10">The sequence shown here is derived from an EMBL/GenBank/DDBJ whole genome shotgun (WGS) entry which is preliminary data.</text>
</comment>
<dbReference type="CDD" id="cd04056">
    <property type="entry name" value="Peptidases_S53"/>
    <property type="match status" value="1"/>
</dbReference>
<keyword evidence="6" id="KW-0865">Zymogen</keyword>
<dbReference type="InterPro" id="IPR023828">
    <property type="entry name" value="Peptidase_S8_Ser-AS"/>
</dbReference>
<dbReference type="PANTHER" id="PTHR14218:SF15">
    <property type="entry name" value="TRIPEPTIDYL-PEPTIDASE 1"/>
    <property type="match status" value="1"/>
</dbReference>
<evidence type="ECO:0000256" key="6">
    <source>
        <dbReference type="ARBA" id="ARBA00023145"/>
    </source>
</evidence>
<evidence type="ECO:0000313" key="11">
    <source>
        <dbReference type="Proteomes" id="UP001515480"/>
    </source>
</evidence>
<dbReference type="Proteomes" id="UP001515480">
    <property type="component" value="Unassembled WGS sequence"/>
</dbReference>
<dbReference type="InterPro" id="IPR030400">
    <property type="entry name" value="Sedolisin_dom"/>
</dbReference>
<dbReference type="InterPro" id="IPR015366">
    <property type="entry name" value="S53_propep"/>
</dbReference>
<dbReference type="GO" id="GO:0004252">
    <property type="term" value="F:serine-type endopeptidase activity"/>
    <property type="evidence" value="ECO:0007669"/>
    <property type="project" value="UniProtKB-UniRule"/>
</dbReference>
<dbReference type="Pfam" id="PF09286">
    <property type="entry name" value="Pro-kuma_activ"/>
    <property type="match status" value="1"/>
</dbReference>
<feature type="active site" description="Charge relay system" evidence="7">
    <location>
        <position position="248"/>
    </location>
</feature>